<gene>
    <name evidence="1" type="ORF">POVCU2_0062690</name>
</gene>
<dbReference type="EMBL" id="FLQU01000973">
    <property type="protein sequence ID" value="SBS90631.1"/>
    <property type="molecule type" value="Genomic_DNA"/>
</dbReference>
<evidence type="ECO:0000313" key="1">
    <source>
        <dbReference type="EMBL" id="SBS90631.1"/>
    </source>
</evidence>
<proteinExistence type="predicted"/>
<dbReference type="Pfam" id="PF05795">
    <property type="entry name" value="Plasmodium_Vir"/>
    <property type="match status" value="1"/>
</dbReference>
<dbReference type="InterPro" id="IPR008780">
    <property type="entry name" value="Plasmodium_Vir"/>
</dbReference>
<accession>A0A1A8WF01</accession>
<dbReference type="Proteomes" id="UP000078560">
    <property type="component" value="Unassembled WGS sequence"/>
</dbReference>
<organism evidence="1 2">
    <name type="scientific">Plasmodium ovale curtisi</name>
    <dbReference type="NCBI Taxonomy" id="864141"/>
    <lineage>
        <taxon>Eukaryota</taxon>
        <taxon>Sar</taxon>
        <taxon>Alveolata</taxon>
        <taxon>Apicomplexa</taxon>
        <taxon>Aconoidasida</taxon>
        <taxon>Haemosporida</taxon>
        <taxon>Plasmodiidae</taxon>
        <taxon>Plasmodium</taxon>
        <taxon>Plasmodium (Plasmodium)</taxon>
    </lineage>
</organism>
<reference evidence="2" key="1">
    <citation type="submission" date="2016-05" db="EMBL/GenBank/DDBJ databases">
        <authorList>
            <person name="Naeem Raeece"/>
        </authorList>
    </citation>
    <scope>NUCLEOTIDE SEQUENCE [LARGE SCALE GENOMIC DNA]</scope>
</reference>
<dbReference type="AlphaFoldDB" id="A0A1A8WF01"/>
<sequence length="260" mass="30190">MAVLEKNEKEEESQGFPAYRIYNEFNREESTIDDKSFCNNLRLNDECAIIFYGKESIILRGLCLMDTGEDTVERCNYFQHWFHDYIRKKFSTKENNSTTKAITGKLFDAIDKINEKYLARGRCICYAADEVADFGEEKDLHYYFINDSNIKCDTPDKNKCEILVKNITVVIMKMWMKTVNYVNSLDYEPANLLPTLNKKIPRLPQKKDTLNKRVPIKEASRIDSDQLGFISKEGLPIELGDSITEENQWRLASSDLIGSR</sequence>
<name>A0A1A8WF01_PLAOA</name>
<protein>
    <submittedName>
        <fullName evidence="1">PIR Superfamily Protein</fullName>
    </submittedName>
</protein>
<evidence type="ECO:0000313" key="2">
    <source>
        <dbReference type="Proteomes" id="UP000078560"/>
    </source>
</evidence>